<accession>A0A0F9PYJ0</accession>
<comment type="caution">
    <text evidence="1">The sequence shown here is derived from an EMBL/GenBank/DDBJ whole genome shotgun (WGS) entry which is preliminary data.</text>
</comment>
<evidence type="ECO:0000313" key="1">
    <source>
        <dbReference type="EMBL" id="KKM98237.1"/>
    </source>
</evidence>
<reference evidence="1" key="1">
    <citation type="journal article" date="2015" name="Nature">
        <title>Complex archaea that bridge the gap between prokaryotes and eukaryotes.</title>
        <authorList>
            <person name="Spang A."/>
            <person name="Saw J.H."/>
            <person name="Jorgensen S.L."/>
            <person name="Zaremba-Niedzwiedzka K."/>
            <person name="Martijn J."/>
            <person name="Lind A.E."/>
            <person name="van Eijk R."/>
            <person name="Schleper C."/>
            <person name="Guy L."/>
            <person name="Ettema T.J."/>
        </authorList>
    </citation>
    <scope>NUCLEOTIDE SEQUENCE</scope>
</reference>
<gene>
    <name evidence="1" type="ORF">LCGC14_1159880</name>
</gene>
<name>A0A0F9PYJ0_9ZZZZ</name>
<dbReference type="EMBL" id="LAZR01005646">
    <property type="protein sequence ID" value="KKM98237.1"/>
    <property type="molecule type" value="Genomic_DNA"/>
</dbReference>
<sequence>MIVEKKTQRKIWFEYRTDTTIKARATQVGGVVTVGKVHFSIKKRDRTF</sequence>
<organism evidence="1">
    <name type="scientific">marine sediment metagenome</name>
    <dbReference type="NCBI Taxonomy" id="412755"/>
    <lineage>
        <taxon>unclassified sequences</taxon>
        <taxon>metagenomes</taxon>
        <taxon>ecological metagenomes</taxon>
    </lineage>
</organism>
<proteinExistence type="predicted"/>
<protein>
    <submittedName>
        <fullName evidence="1">Uncharacterized protein</fullName>
    </submittedName>
</protein>
<dbReference type="AlphaFoldDB" id="A0A0F9PYJ0"/>